<dbReference type="Proteomes" id="UP000653305">
    <property type="component" value="Unassembled WGS sequence"/>
</dbReference>
<feature type="compositionally biased region" description="Basic and acidic residues" evidence="1">
    <location>
        <begin position="58"/>
        <end position="78"/>
    </location>
</feature>
<evidence type="ECO:0000256" key="1">
    <source>
        <dbReference type="SAM" id="MobiDB-lite"/>
    </source>
</evidence>
<feature type="compositionally biased region" description="Gly residues" evidence="1">
    <location>
        <begin position="1"/>
        <end position="27"/>
    </location>
</feature>
<protein>
    <submittedName>
        <fullName evidence="2">Uncharacterized protein</fullName>
    </submittedName>
</protein>
<feature type="region of interest" description="Disordered" evidence="1">
    <location>
        <begin position="226"/>
        <end position="275"/>
    </location>
</feature>
<feature type="region of interest" description="Disordered" evidence="1">
    <location>
        <begin position="1"/>
        <end position="135"/>
    </location>
</feature>
<reference evidence="2" key="1">
    <citation type="submission" date="2020-07" db="EMBL/GenBank/DDBJ databases">
        <title>Ethylene signaling mediates host invasion by parasitic plants.</title>
        <authorList>
            <person name="Yoshida S."/>
        </authorList>
    </citation>
    <scope>NUCLEOTIDE SEQUENCE</scope>
    <source>
        <strain evidence="2">Okayama</strain>
    </source>
</reference>
<dbReference type="PANTHER" id="PTHR34210">
    <property type="entry name" value="OS01G0252900 PROTEIN"/>
    <property type="match status" value="1"/>
</dbReference>
<organism evidence="2 3">
    <name type="scientific">Phtheirospermum japonicum</name>
    <dbReference type="NCBI Taxonomy" id="374723"/>
    <lineage>
        <taxon>Eukaryota</taxon>
        <taxon>Viridiplantae</taxon>
        <taxon>Streptophyta</taxon>
        <taxon>Embryophyta</taxon>
        <taxon>Tracheophyta</taxon>
        <taxon>Spermatophyta</taxon>
        <taxon>Magnoliopsida</taxon>
        <taxon>eudicotyledons</taxon>
        <taxon>Gunneridae</taxon>
        <taxon>Pentapetalae</taxon>
        <taxon>asterids</taxon>
        <taxon>lamiids</taxon>
        <taxon>Lamiales</taxon>
        <taxon>Orobanchaceae</taxon>
        <taxon>Orobanchaceae incertae sedis</taxon>
        <taxon>Phtheirospermum</taxon>
    </lineage>
</organism>
<dbReference type="PANTHER" id="PTHR34210:SF1">
    <property type="entry name" value="OS03G0274700 PROTEIN"/>
    <property type="match status" value="1"/>
</dbReference>
<feature type="compositionally biased region" description="Basic and acidic residues" evidence="1">
    <location>
        <begin position="239"/>
        <end position="257"/>
    </location>
</feature>
<comment type="caution">
    <text evidence="2">The sequence shown here is derived from an EMBL/GenBank/DDBJ whole genome shotgun (WGS) entry which is preliminary data.</text>
</comment>
<sequence>MRRQGGHYGGDSGGGGRGRGDGGGRPAYGGSAAQPHQQHQNSKSGYHQGRQQEQQTLGDKERDPQHDNQWRWERDGAQDKLPQTAMSPTAPFSEGKGREAPRSYYQNQRLDPRAPMERQVGGDPRPQPHEEDMDIGYEDNNRVMPTFEGLEQRFLDDFMKLSKEQTDAEDAENARHRERINAINAQYEEQLLALRARHASRRDEILRRESQVRQQQYQQMVIETYPTNNNMDNNSESYESYRERSRFPGNARDHGYESKVPYPKGRAYDSGSRYY</sequence>
<gene>
    <name evidence="2" type="ORF">PHJA_001088900</name>
</gene>
<feature type="compositionally biased region" description="Polar residues" evidence="1">
    <location>
        <begin position="34"/>
        <end position="57"/>
    </location>
</feature>
<dbReference type="AlphaFoldDB" id="A0A830C043"/>
<accession>A0A830C043</accession>
<name>A0A830C043_9LAMI</name>
<dbReference type="OrthoDB" id="1899623at2759"/>
<keyword evidence="3" id="KW-1185">Reference proteome</keyword>
<evidence type="ECO:0000313" key="3">
    <source>
        <dbReference type="Proteomes" id="UP000653305"/>
    </source>
</evidence>
<dbReference type="EMBL" id="BMAC01000191">
    <property type="protein sequence ID" value="GFP89453.1"/>
    <property type="molecule type" value="Genomic_DNA"/>
</dbReference>
<proteinExistence type="predicted"/>
<evidence type="ECO:0000313" key="2">
    <source>
        <dbReference type="EMBL" id="GFP89453.1"/>
    </source>
</evidence>